<feature type="binding site" evidence="14">
    <location>
        <position position="556"/>
    </location>
    <ligand>
        <name>Mg(2+)</name>
        <dbReference type="ChEBI" id="CHEBI:18420"/>
        <note>shared with alpha subunit</note>
    </ligand>
</feature>
<feature type="binding site" evidence="14">
    <location>
        <position position="546"/>
    </location>
    <ligand>
        <name>Mg(2+)</name>
        <dbReference type="ChEBI" id="CHEBI:18420"/>
        <note>shared with alpha subunit</note>
    </ligand>
</feature>
<evidence type="ECO:0000256" key="4">
    <source>
        <dbReference type="ARBA" id="ARBA00022555"/>
    </source>
</evidence>
<dbReference type="InterPro" id="IPR036690">
    <property type="entry name" value="Fdx_antiC-bd_sf"/>
</dbReference>
<dbReference type="Gene3D" id="3.30.56.10">
    <property type="match status" value="2"/>
</dbReference>
<evidence type="ECO:0000256" key="6">
    <source>
        <dbReference type="ARBA" id="ARBA00022723"/>
    </source>
</evidence>
<dbReference type="Pfam" id="PF17759">
    <property type="entry name" value="tRNA_synthFbeta"/>
    <property type="match status" value="1"/>
</dbReference>
<dbReference type="InterPro" id="IPR020825">
    <property type="entry name" value="Phe-tRNA_synthase-like_B3/B4"/>
</dbReference>
<dbReference type="EC" id="6.1.1.20" evidence="14"/>
<gene>
    <name evidence="14" type="primary">pheT</name>
    <name evidence="19" type="ORF">QOL99_08755</name>
</gene>
<evidence type="ECO:0000256" key="5">
    <source>
        <dbReference type="ARBA" id="ARBA00022598"/>
    </source>
</evidence>
<dbReference type="PROSITE" id="PS51447">
    <property type="entry name" value="FDX_ACB"/>
    <property type="match status" value="1"/>
</dbReference>
<comment type="cofactor">
    <cofactor evidence="14">
        <name>Mg(2+)</name>
        <dbReference type="ChEBI" id="CHEBI:18420"/>
    </cofactor>
    <text evidence="14">Binds 2 magnesium ions per tetramer.</text>
</comment>
<dbReference type="Pfam" id="PF03484">
    <property type="entry name" value="B5"/>
    <property type="match status" value="1"/>
</dbReference>
<dbReference type="Gene3D" id="2.40.50.140">
    <property type="entry name" value="Nucleic acid-binding proteins"/>
    <property type="match status" value="1"/>
</dbReference>
<sequence>MKLPYSWLQELVPALPPVHDLEPLLASLGLPLEGVEEVPAPPPGVVLAAVTRAEPLEGTALTRLALDVGPHGAREIASGASNAVGLPAGTMVALVTPGTRLGDVDYGVRSMQGIESWGMAASAKELGVGESSAGLLLFPAGTAAPGTPLHELWAADSVLDVEVTPNRADVLGALGLARDLAAYLDTELVEPEAGPAASGEGEIRVVLPPRGVTLERDPSGKIRFGCDHFAARTVNGVQNGPAPLWMQRRLTLAGLRSIDLIVDTSNYVMLELGQPTALYDRRDVTDDQIVVSFGLRQGETVRDLLGNEHTVGPEDLLIRDGRKVAISSVADAFATAGQPQVGQGVLGIAGIMGGDHGHVRADTSAVVIESAHFDPVLLRRTSTRLGLKTDAVYRYERGVDPLLAPGIAGIMGGDHGHVRADTSAVVIESAHFDPVLLRRTSTRLGLKTDAVYRYERGVDPLLAPRAADRVAGLLAACGGGQAHPGATVVGQPELPGPIEATGGQIRALLGMDISTDEMEAILTRLGCRVTRSGDRLTVTPPSWRVDMALWQDLAEEVARLHGYAGLPETLPTLRVHESNLGAGKESATRAELRRTLAGLGFQEAVTYTFTSDEEAHKARAQRPGVRLRNPLTADRTGMRTALYPSLLRAAGMHPGGERVLLFEIGHVFPAAGETERLGLLMRGPLAPATYQPGVAGSFAAFKGLVEAFAAGQGAALEVRQLRGDAVPPALHPGIAGEALWNGVAVGWLGALHPEVAAGFGLKGDTFLLEAALPLPGRAWAFRDPSRAPAAWRDLAVIAPREVSYGEVAQLLRREAGELLESVQPFDVYEGEQVGAGNRSVAVRLVFRGERTLTDAEVDPVMDRLMAAVRAQGWTIREK</sequence>
<evidence type="ECO:0000256" key="2">
    <source>
        <dbReference type="ARBA" id="ARBA00008653"/>
    </source>
</evidence>
<evidence type="ECO:0000256" key="7">
    <source>
        <dbReference type="ARBA" id="ARBA00022741"/>
    </source>
</evidence>
<keyword evidence="12 14" id="KW-0030">Aminoacyl-tRNA synthetase</keyword>
<keyword evidence="5 14" id="KW-0436">Ligase</keyword>
<evidence type="ECO:0000256" key="12">
    <source>
        <dbReference type="ARBA" id="ARBA00023146"/>
    </source>
</evidence>
<dbReference type="GO" id="GO:0004826">
    <property type="term" value="F:phenylalanine-tRNA ligase activity"/>
    <property type="evidence" value="ECO:0007669"/>
    <property type="project" value="UniProtKB-EC"/>
</dbReference>
<proteinExistence type="inferred from homology"/>
<evidence type="ECO:0000256" key="13">
    <source>
        <dbReference type="ARBA" id="ARBA00049255"/>
    </source>
</evidence>
<evidence type="ECO:0000256" key="1">
    <source>
        <dbReference type="ARBA" id="ARBA00004496"/>
    </source>
</evidence>
<keyword evidence="4 15" id="KW-0820">tRNA-binding</keyword>
<dbReference type="RefSeq" id="WP_285523067.1">
    <property type="nucleotide sequence ID" value="NZ_JASNGB010000067.1"/>
</dbReference>
<dbReference type="InterPro" id="IPR005146">
    <property type="entry name" value="B3/B4_tRNA-bd"/>
</dbReference>
<protein>
    <recommendedName>
        <fullName evidence="14">Phenylalanine--tRNA ligase beta subunit</fullName>
        <ecNumber evidence="14">6.1.1.20</ecNumber>
    </recommendedName>
    <alternativeName>
        <fullName evidence="14">Phenylalanyl-tRNA synthetase beta subunit</fullName>
        <shortName evidence="14">PheRS</shortName>
    </alternativeName>
</protein>
<evidence type="ECO:0000256" key="11">
    <source>
        <dbReference type="ARBA" id="ARBA00022917"/>
    </source>
</evidence>
<reference evidence="19 20" key="1">
    <citation type="submission" date="2023-05" db="EMBL/GenBank/DDBJ databases">
        <authorList>
            <person name="Gao F."/>
        </authorList>
    </citation>
    <scope>NUCLEOTIDE SEQUENCE [LARGE SCALE GENOMIC DNA]</scope>
    <source>
        <strain evidence="19 20">MIMF12</strain>
    </source>
</reference>
<evidence type="ECO:0000256" key="9">
    <source>
        <dbReference type="ARBA" id="ARBA00022842"/>
    </source>
</evidence>
<dbReference type="InterPro" id="IPR005121">
    <property type="entry name" value="Fdx_antiC-bd"/>
</dbReference>
<dbReference type="SUPFAM" id="SSF55681">
    <property type="entry name" value="Class II aaRS and biotin synthetases"/>
    <property type="match status" value="1"/>
</dbReference>
<keyword evidence="14" id="KW-0963">Cytoplasm</keyword>
<dbReference type="InterPro" id="IPR012340">
    <property type="entry name" value="NA-bd_OB-fold"/>
</dbReference>
<evidence type="ECO:0000256" key="15">
    <source>
        <dbReference type="PROSITE-ProRule" id="PRU00209"/>
    </source>
</evidence>
<evidence type="ECO:0000259" key="16">
    <source>
        <dbReference type="PROSITE" id="PS50886"/>
    </source>
</evidence>
<dbReference type="Gene3D" id="3.50.40.10">
    <property type="entry name" value="Phenylalanyl-trna Synthetase, Chain B, domain 3"/>
    <property type="match status" value="2"/>
</dbReference>
<dbReference type="PANTHER" id="PTHR10947:SF0">
    <property type="entry name" value="PHENYLALANINE--TRNA LIGASE BETA SUBUNIT"/>
    <property type="match status" value="1"/>
</dbReference>
<dbReference type="InterPro" id="IPR005147">
    <property type="entry name" value="tRNA_synthase_B5-dom"/>
</dbReference>
<evidence type="ECO:0000313" key="19">
    <source>
        <dbReference type="EMBL" id="MDL2344241.1"/>
    </source>
</evidence>
<dbReference type="SUPFAM" id="SSF54991">
    <property type="entry name" value="Anticodon-binding domain of PheRS"/>
    <property type="match status" value="1"/>
</dbReference>
<dbReference type="PANTHER" id="PTHR10947">
    <property type="entry name" value="PHENYLALANYL-TRNA SYNTHETASE BETA CHAIN AND LEUCINE-RICH REPEAT-CONTAINING PROTEIN 47"/>
    <property type="match status" value="1"/>
</dbReference>
<keyword evidence="9 14" id="KW-0460">Magnesium</keyword>
<feature type="domain" description="B5" evidence="18">
    <location>
        <begin position="493"/>
        <end position="568"/>
    </location>
</feature>
<feature type="domain" description="TRNA-binding" evidence="16">
    <location>
        <begin position="39"/>
        <end position="150"/>
    </location>
</feature>
<organism evidence="19 20">
    <name type="scientific">Deinococcus rhizophilus</name>
    <dbReference type="NCBI Taxonomy" id="3049544"/>
    <lineage>
        <taxon>Bacteria</taxon>
        <taxon>Thermotogati</taxon>
        <taxon>Deinococcota</taxon>
        <taxon>Deinococci</taxon>
        <taxon>Deinococcales</taxon>
        <taxon>Deinococcaceae</taxon>
        <taxon>Deinococcus</taxon>
    </lineage>
</organism>
<evidence type="ECO:0000256" key="14">
    <source>
        <dbReference type="HAMAP-Rule" id="MF_00283"/>
    </source>
</evidence>
<dbReference type="EMBL" id="JASNGB010000067">
    <property type="protein sequence ID" value="MDL2344241.1"/>
    <property type="molecule type" value="Genomic_DNA"/>
</dbReference>
<evidence type="ECO:0000256" key="8">
    <source>
        <dbReference type="ARBA" id="ARBA00022840"/>
    </source>
</evidence>
<comment type="catalytic activity">
    <reaction evidence="13 14">
        <text>tRNA(Phe) + L-phenylalanine + ATP = L-phenylalanyl-tRNA(Phe) + AMP + diphosphate + H(+)</text>
        <dbReference type="Rhea" id="RHEA:19413"/>
        <dbReference type="Rhea" id="RHEA-COMP:9668"/>
        <dbReference type="Rhea" id="RHEA-COMP:9699"/>
        <dbReference type="ChEBI" id="CHEBI:15378"/>
        <dbReference type="ChEBI" id="CHEBI:30616"/>
        <dbReference type="ChEBI" id="CHEBI:33019"/>
        <dbReference type="ChEBI" id="CHEBI:58095"/>
        <dbReference type="ChEBI" id="CHEBI:78442"/>
        <dbReference type="ChEBI" id="CHEBI:78531"/>
        <dbReference type="ChEBI" id="CHEBI:456215"/>
        <dbReference type="EC" id="6.1.1.20"/>
    </reaction>
</comment>
<keyword evidence="7 14" id="KW-0547">Nucleotide-binding</keyword>
<dbReference type="SMART" id="SM00874">
    <property type="entry name" value="B5"/>
    <property type="match status" value="1"/>
</dbReference>
<keyword evidence="11 14" id="KW-0648">Protein biosynthesis</keyword>
<dbReference type="InterPro" id="IPR002547">
    <property type="entry name" value="tRNA-bd_dom"/>
</dbReference>
<name>A0ABT7JGQ3_9DEIO</name>
<dbReference type="CDD" id="cd00769">
    <property type="entry name" value="PheRS_beta_core"/>
    <property type="match status" value="1"/>
</dbReference>
<dbReference type="InterPro" id="IPR045864">
    <property type="entry name" value="aa-tRNA-synth_II/BPL/LPL"/>
</dbReference>
<dbReference type="SUPFAM" id="SSF50249">
    <property type="entry name" value="Nucleic acid-binding proteins"/>
    <property type="match status" value="1"/>
</dbReference>
<dbReference type="SMART" id="SM00873">
    <property type="entry name" value="B3_4"/>
    <property type="match status" value="1"/>
</dbReference>
<dbReference type="SUPFAM" id="SSF46955">
    <property type="entry name" value="Putative DNA-binding domain"/>
    <property type="match status" value="1"/>
</dbReference>
<dbReference type="InterPro" id="IPR045060">
    <property type="entry name" value="Phe-tRNA-ligase_IIc_bsu"/>
</dbReference>
<feature type="domain" description="FDX-ACB" evidence="17">
    <location>
        <begin position="785"/>
        <end position="876"/>
    </location>
</feature>
<dbReference type="InterPro" id="IPR009061">
    <property type="entry name" value="DNA-bd_dom_put_sf"/>
</dbReference>
<feature type="binding site" evidence="14">
    <location>
        <position position="552"/>
    </location>
    <ligand>
        <name>Mg(2+)</name>
        <dbReference type="ChEBI" id="CHEBI:18420"/>
        <note>shared with alpha subunit</note>
    </ligand>
</feature>
<dbReference type="PROSITE" id="PS51483">
    <property type="entry name" value="B5"/>
    <property type="match status" value="1"/>
</dbReference>
<keyword evidence="10 15" id="KW-0694">RNA-binding</keyword>
<comment type="caution">
    <text evidence="19">The sequence shown here is derived from an EMBL/GenBank/DDBJ whole genome shotgun (WGS) entry which is preliminary data.</text>
</comment>
<dbReference type="Proteomes" id="UP001302059">
    <property type="component" value="Unassembled WGS sequence"/>
</dbReference>
<keyword evidence="20" id="KW-1185">Reference proteome</keyword>
<evidence type="ECO:0000256" key="3">
    <source>
        <dbReference type="ARBA" id="ARBA00011209"/>
    </source>
</evidence>
<evidence type="ECO:0000313" key="20">
    <source>
        <dbReference type="Proteomes" id="UP001302059"/>
    </source>
</evidence>
<comment type="similarity">
    <text evidence="2 14">Belongs to the phenylalanyl-tRNA synthetase beta subunit family. Type 1 subfamily.</text>
</comment>
<dbReference type="Pfam" id="PF03147">
    <property type="entry name" value="FDX-ACB"/>
    <property type="match status" value="1"/>
</dbReference>
<comment type="subunit">
    <text evidence="3 14">Tetramer of two alpha and two beta subunits.</text>
</comment>
<dbReference type="Pfam" id="PF03483">
    <property type="entry name" value="B3_4"/>
    <property type="match status" value="3"/>
</dbReference>
<dbReference type="SUPFAM" id="SSF56037">
    <property type="entry name" value="PheT/TilS domain"/>
    <property type="match status" value="2"/>
</dbReference>
<comment type="subcellular location">
    <subcellularLocation>
        <location evidence="1 14">Cytoplasm</location>
    </subcellularLocation>
</comment>
<dbReference type="InterPro" id="IPR004532">
    <property type="entry name" value="Phe-tRNA-ligase_IIc_bsu_bact"/>
</dbReference>
<keyword evidence="8 14" id="KW-0067">ATP-binding</keyword>
<evidence type="ECO:0000256" key="10">
    <source>
        <dbReference type="ARBA" id="ARBA00022884"/>
    </source>
</evidence>
<dbReference type="SMART" id="SM00896">
    <property type="entry name" value="FDX-ACB"/>
    <property type="match status" value="1"/>
</dbReference>
<evidence type="ECO:0000259" key="17">
    <source>
        <dbReference type="PROSITE" id="PS51447"/>
    </source>
</evidence>
<dbReference type="InterPro" id="IPR041616">
    <property type="entry name" value="PheRS_beta_core"/>
</dbReference>
<keyword evidence="6 14" id="KW-0479">Metal-binding</keyword>
<evidence type="ECO:0000259" key="18">
    <source>
        <dbReference type="PROSITE" id="PS51483"/>
    </source>
</evidence>
<dbReference type="Gene3D" id="3.30.70.380">
    <property type="entry name" value="Ferrodoxin-fold anticodon-binding domain"/>
    <property type="match status" value="1"/>
</dbReference>
<feature type="binding site" evidence="14">
    <location>
        <position position="555"/>
    </location>
    <ligand>
        <name>Mg(2+)</name>
        <dbReference type="ChEBI" id="CHEBI:18420"/>
        <note>shared with alpha subunit</note>
    </ligand>
</feature>
<dbReference type="HAMAP" id="MF_00283">
    <property type="entry name" value="Phe_tRNA_synth_beta1"/>
    <property type="match status" value="1"/>
</dbReference>
<dbReference type="PROSITE" id="PS50886">
    <property type="entry name" value="TRBD"/>
    <property type="match status" value="1"/>
</dbReference>
<dbReference type="Gene3D" id="3.30.930.10">
    <property type="entry name" value="Bira Bifunctional Protein, Domain 2"/>
    <property type="match status" value="1"/>
</dbReference>
<accession>A0ABT7JGQ3</accession>